<accession>A0A6A3AS89</accession>
<comment type="caution">
    <text evidence="2">The sequence shown here is derived from an EMBL/GenBank/DDBJ whole genome shotgun (WGS) entry which is preliminary data.</text>
</comment>
<sequence>MVILDRMPTKDRLARFGLIVDNVCGLCGTGVESRDHLFIDCSYAKGVWRAVLSACGLSYVACTWVEHLHWLLANLKGKTLRVRVLKLAWTGFRYLIWEERNHRYH</sequence>
<evidence type="ECO:0000259" key="1">
    <source>
        <dbReference type="Pfam" id="PF13966"/>
    </source>
</evidence>
<dbReference type="PANTHER" id="PTHR33116:SF66">
    <property type="entry name" value="REVERSE TRANSCRIPTASE ZINC-BINDING DOMAIN-CONTAINING PROTEIN"/>
    <property type="match status" value="1"/>
</dbReference>
<feature type="domain" description="Reverse transcriptase zinc-binding" evidence="1">
    <location>
        <begin position="2"/>
        <end position="48"/>
    </location>
</feature>
<proteinExistence type="predicted"/>
<dbReference type="EMBL" id="VEPZ02000979">
    <property type="protein sequence ID" value="KAE8705742.1"/>
    <property type="molecule type" value="Genomic_DNA"/>
</dbReference>
<dbReference type="PANTHER" id="PTHR33116">
    <property type="entry name" value="REVERSE TRANSCRIPTASE ZINC-BINDING DOMAIN-CONTAINING PROTEIN-RELATED-RELATED"/>
    <property type="match status" value="1"/>
</dbReference>
<keyword evidence="3" id="KW-1185">Reference proteome</keyword>
<dbReference type="Pfam" id="PF13966">
    <property type="entry name" value="zf-RVT"/>
    <property type="match status" value="1"/>
</dbReference>
<dbReference type="AlphaFoldDB" id="A0A6A3AS89"/>
<dbReference type="Proteomes" id="UP000436088">
    <property type="component" value="Unassembled WGS sequence"/>
</dbReference>
<evidence type="ECO:0000313" key="3">
    <source>
        <dbReference type="Proteomes" id="UP000436088"/>
    </source>
</evidence>
<dbReference type="InterPro" id="IPR026960">
    <property type="entry name" value="RVT-Znf"/>
</dbReference>
<name>A0A6A3AS89_HIBSY</name>
<gene>
    <name evidence="2" type="ORF">F3Y22_tig00110418pilonHSYRG00158</name>
</gene>
<protein>
    <recommendedName>
        <fullName evidence="1">Reverse transcriptase zinc-binding domain-containing protein</fullName>
    </recommendedName>
</protein>
<organism evidence="2 3">
    <name type="scientific">Hibiscus syriacus</name>
    <name type="common">Rose of Sharon</name>
    <dbReference type="NCBI Taxonomy" id="106335"/>
    <lineage>
        <taxon>Eukaryota</taxon>
        <taxon>Viridiplantae</taxon>
        <taxon>Streptophyta</taxon>
        <taxon>Embryophyta</taxon>
        <taxon>Tracheophyta</taxon>
        <taxon>Spermatophyta</taxon>
        <taxon>Magnoliopsida</taxon>
        <taxon>eudicotyledons</taxon>
        <taxon>Gunneridae</taxon>
        <taxon>Pentapetalae</taxon>
        <taxon>rosids</taxon>
        <taxon>malvids</taxon>
        <taxon>Malvales</taxon>
        <taxon>Malvaceae</taxon>
        <taxon>Malvoideae</taxon>
        <taxon>Hibiscus</taxon>
    </lineage>
</organism>
<evidence type="ECO:0000313" key="2">
    <source>
        <dbReference type="EMBL" id="KAE8705742.1"/>
    </source>
</evidence>
<reference evidence="2" key="1">
    <citation type="submission" date="2019-09" db="EMBL/GenBank/DDBJ databases">
        <title>Draft genome information of white flower Hibiscus syriacus.</title>
        <authorList>
            <person name="Kim Y.-M."/>
        </authorList>
    </citation>
    <scope>NUCLEOTIDE SEQUENCE [LARGE SCALE GENOMIC DNA]</scope>
    <source>
        <strain evidence="2">YM2019G1</strain>
    </source>
</reference>